<organism evidence="7 8">
    <name type="scientific">Eimeria mitis</name>
    <dbReference type="NCBI Taxonomy" id="44415"/>
    <lineage>
        <taxon>Eukaryota</taxon>
        <taxon>Sar</taxon>
        <taxon>Alveolata</taxon>
        <taxon>Apicomplexa</taxon>
        <taxon>Conoidasida</taxon>
        <taxon>Coccidia</taxon>
        <taxon>Eucoccidiorida</taxon>
        <taxon>Eimeriorina</taxon>
        <taxon>Eimeriidae</taxon>
        <taxon>Eimeria</taxon>
    </lineage>
</organism>
<keyword evidence="5" id="KW-0143">Chaperone</keyword>
<dbReference type="InterPro" id="IPR001580">
    <property type="entry name" value="Calret/calnex"/>
</dbReference>
<keyword evidence="8" id="KW-1185">Reference proteome</keyword>
<proteinExistence type="inferred from homology"/>
<evidence type="ECO:0000256" key="2">
    <source>
        <dbReference type="ARBA" id="ARBA00010983"/>
    </source>
</evidence>
<reference evidence="7" key="2">
    <citation type="submission" date="2013-10" db="EMBL/GenBank/DDBJ databases">
        <authorList>
            <person name="Aslett M."/>
        </authorList>
    </citation>
    <scope>NUCLEOTIDE SEQUENCE [LARGE SCALE GENOMIC DNA]</scope>
    <source>
        <strain evidence="7">Houghton</strain>
    </source>
</reference>
<sequence length="260" mass="29212">MSKPGSKTEALLETTDSFAEDGMVPEEHSALLQWKKRRDLARWIAAEKLIDADADEDPPPDPAEERLLDRLSASVVSEDPPIDFGHDLQLSVQEREYMDSRVKEALKKIPRVSHASPSLEGLLFAETFDRPDVFGSWVISSSYTHPGRWHHQLRFPEAIEGDRGLMTASPGFRHAISTLLPTTARLSSGKPLVLQYELQQQHPDFGCGGGYLTFFAADAQSHCNFDESTAYALRFGADQCGYRREIVFKIRRTCSKTNKM</sequence>
<evidence type="ECO:0000313" key="8">
    <source>
        <dbReference type="Proteomes" id="UP000030744"/>
    </source>
</evidence>
<comment type="similarity">
    <text evidence="2 5">Belongs to the calreticulin family.</text>
</comment>
<evidence type="ECO:0000256" key="1">
    <source>
        <dbReference type="ARBA" id="ARBA00004240"/>
    </source>
</evidence>
<dbReference type="GO" id="GO:0051082">
    <property type="term" value="F:unfolded protein binding"/>
    <property type="evidence" value="ECO:0007669"/>
    <property type="project" value="InterPro"/>
</dbReference>
<dbReference type="Gene3D" id="2.60.120.200">
    <property type="match status" value="1"/>
</dbReference>
<keyword evidence="4" id="KW-1015">Disulfide bond</keyword>
<dbReference type="InterPro" id="IPR013320">
    <property type="entry name" value="ConA-like_dom_sf"/>
</dbReference>
<feature type="disulfide bond" evidence="4">
    <location>
        <begin position="207"/>
        <end position="240"/>
    </location>
</feature>
<dbReference type="Pfam" id="PF00262">
    <property type="entry name" value="Calreticulin"/>
    <property type="match status" value="1"/>
</dbReference>
<comment type="subcellular location">
    <subcellularLocation>
        <location evidence="1">Endoplasmic reticulum</location>
    </subcellularLocation>
</comment>
<evidence type="ECO:0000256" key="4">
    <source>
        <dbReference type="PIRSR" id="PIRSR601580-3"/>
    </source>
</evidence>
<dbReference type="PANTHER" id="PTHR11073:SF1">
    <property type="entry name" value="CALNEXIN 14D-RELATED"/>
    <property type="match status" value="1"/>
</dbReference>
<dbReference type="GO" id="GO:0036503">
    <property type="term" value="P:ERAD pathway"/>
    <property type="evidence" value="ECO:0007669"/>
    <property type="project" value="TreeGrafter"/>
</dbReference>
<dbReference type="Proteomes" id="UP000030744">
    <property type="component" value="Unassembled WGS sequence"/>
</dbReference>
<dbReference type="VEuPathDB" id="ToxoDB:EMH_0001470"/>
<dbReference type="GO" id="GO:0005789">
    <property type="term" value="C:endoplasmic reticulum membrane"/>
    <property type="evidence" value="ECO:0007669"/>
    <property type="project" value="TreeGrafter"/>
</dbReference>
<accession>U6K8R2</accession>
<reference evidence="7" key="1">
    <citation type="submission" date="2013-10" db="EMBL/GenBank/DDBJ databases">
        <title>Genomic analysis of the causative agents of coccidiosis in chickens.</title>
        <authorList>
            <person name="Reid A.J."/>
            <person name="Blake D."/>
            <person name="Billington K."/>
            <person name="Browne H."/>
            <person name="Dunn M."/>
            <person name="Hung S."/>
            <person name="Kawahara F."/>
            <person name="Miranda-Saavedra D."/>
            <person name="Mourier T."/>
            <person name="Nagra H."/>
            <person name="Otto T.D."/>
            <person name="Rawlings N."/>
            <person name="Sanchez A."/>
            <person name="Sanders M."/>
            <person name="Subramaniam C."/>
            <person name="Tay Y."/>
            <person name="Dear P."/>
            <person name="Doerig C."/>
            <person name="Gruber A."/>
            <person name="Parkinson J."/>
            <person name="Shirley M."/>
            <person name="Wan K.L."/>
            <person name="Berriman M."/>
            <person name="Tomley F."/>
            <person name="Pain A."/>
        </authorList>
    </citation>
    <scope>NUCLEOTIDE SEQUENCE [LARGE SCALE GENOMIC DNA]</scope>
    <source>
        <strain evidence="7">Houghton</strain>
    </source>
</reference>
<evidence type="ECO:0000256" key="6">
    <source>
        <dbReference type="SAM" id="MobiDB-lite"/>
    </source>
</evidence>
<dbReference type="GO" id="GO:0005509">
    <property type="term" value="F:calcium ion binding"/>
    <property type="evidence" value="ECO:0007669"/>
    <property type="project" value="InterPro"/>
</dbReference>
<dbReference type="GeneID" id="25375222"/>
<evidence type="ECO:0000256" key="5">
    <source>
        <dbReference type="RuleBase" id="RU362126"/>
    </source>
</evidence>
<evidence type="ECO:0000256" key="3">
    <source>
        <dbReference type="ARBA" id="ARBA00022824"/>
    </source>
</evidence>
<dbReference type="AlphaFoldDB" id="U6K8R2"/>
<dbReference type="EMBL" id="HG686520">
    <property type="protein sequence ID" value="CDJ34400.1"/>
    <property type="molecule type" value="Genomic_DNA"/>
</dbReference>
<gene>
    <name evidence="7" type="ORF">EMH_0001470</name>
</gene>
<keyword evidence="3 5" id="KW-0256">Endoplasmic reticulum</keyword>
<dbReference type="PANTHER" id="PTHR11073">
    <property type="entry name" value="CALRETICULIN AND CALNEXIN"/>
    <property type="match status" value="1"/>
</dbReference>
<name>U6K8R2_9EIME</name>
<dbReference type="OrthoDB" id="5795902at2759"/>
<protein>
    <submittedName>
        <fullName evidence="7">Calnexin, putative</fullName>
    </submittedName>
</protein>
<dbReference type="RefSeq" id="XP_013356963.1">
    <property type="nucleotide sequence ID" value="XM_013501509.1"/>
</dbReference>
<dbReference type="GO" id="GO:0006457">
    <property type="term" value="P:protein folding"/>
    <property type="evidence" value="ECO:0007669"/>
    <property type="project" value="InterPro"/>
</dbReference>
<dbReference type="SUPFAM" id="SSF49899">
    <property type="entry name" value="Concanavalin A-like lectins/glucanases"/>
    <property type="match status" value="1"/>
</dbReference>
<evidence type="ECO:0000313" key="7">
    <source>
        <dbReference type="EMBL" id="CDJ34400.1"/>
    </source>
</evidence>
<feature type="region of interest" description="Disordered" evidence="6">
    <location>
        <begin position="1"/>
        <end position="25"/>
    </location>
</feature>